<proteinExistence type="predicted"/>
<keyword evidence="1" id="KW-0812">Transmembrane</keyword>
<evidence type="ECO:0000313" key="2">
    <source>
        <dbReference type="EMBL" id="SFW57832.1"/>
    </source>
</evidence>
<evidence type="ECO:0000313" key="3">
    <source>
        <dbReference type="Proteomes" id="UP000183257"/>
    </source>
</evidence>
<keyword evidence="1" id="KW-1133">Transmembrane helix</keyword>
<feature type="transmembrane region" description="Helical" evidence="1">
    <location>
        <begin position="36"/>
        <end position="54"/>
    </location>
</feature>
<dbReference type="Proteomes" id="UP000183257">
    <property type="component" value="Unassembled WGS sequence"/>
</dbReference>
<keyword evidence="3" id="KW-1185">Reference proteome</keyword>
<name>A0A1K1QD32_9FLAO</name>
<accession>A0A1K1QD32</accession>
<dbReference type="EMBL" id="FPIY01000003">
    <property type="protein sequence ID" value="SFW57832.1"/>
    <property type="molecule type" value="Genomic_DNA"/>
</dbReference>
<evidence type="ECO:0000256" key="1">
    <source>
        <dbReference type="SAM" id="Phobius"/>
    </source>
</evidence>
<dbReference type="STRING" id="76595.SAMN05660313_02620"/>
<feature type="transmembrane region" description="Helical" evidence="1">
    <location>
        <begin position="7"/>
        <end position="24"/>
    </location>
</feature>
<keyword evidence="1" id="KW-0472">Membrane</keyword>
<dbReference type="RefSeq" id="WP_072304241.1">
    <property type="nucleotide sequence ID" value="NZ_FPIY01000003.1"/>
</dbReference>
<dbReference type="AlphaFoldDB" id="A0A1K1QD32"/>
<organism evidence="2 3">
    <name type="scientific">Cellulophaga fucicola</name>
    <dbReference type="NCBI Taxonomy" id="76595"/>
    <lineage>
        <taxon>Bacteria</taxon>
        <taxon>Pseudomonadati</taxon>
        <taxon>Bacteroidota</taxon>
        <taxon>Flavobacteriia</taxon>
        <taxon>Flavobacteriales</taxon>
        <taxon>Flavobacteriaceae</taxon>
        <taxon>Cellulophaga</taxon>
    </lineage>
</organism>
<protein>
    <submittedName>
        <fullName evidence="2">Uncharacterized protein</fullName>
    </submittedName>
</protein>
<gene>
    <name evidence="2" type="ORF">SAMN05660313_02620</name>
</gene>
<sequence length="131" mass="14907">MKNRKLGLTLSIIGFLIAISGIFFDNLDEGLTVINGMKYLGVFMLISGSLITYFSSQPYTLEFKENDWQETKEGYQILIKNKKHKKNSPLCTILMRNNEGFEEIFTDIQINPDAVLFKISGSTFDGKLIIK</sequence>
<reference evidence="3" key="1">
    <citation type="submission" date="2016-11" db="EMBL/GenBank/DDBJ databases">
        <authorList>
            <person name="Varghese N."/>
            <person name="Submissions S."/>
        </authorList>
    </citation>
    <scope>NUCLEOTIDE SEQUENCE [LARGE SCALE GENOMIC DNA]</scope>
    <source>
        <strain evidence="3">DSM 24786</strain>
    </source>
</reference>